<feature type="domain" description="TIR" evidence="3">
    <location>
        <begin position="4"/>
        <end position="119"/>
    </location>
</feature>
<dbReference type="Gene3D" id="3.40.50.10070">
    <property type="entry name" value="TolB, N-terminal domain"/>
    <property type="match status" value="1"/>
</dbReference>
<dbReference type="Proteomes" id="UP001165342">
    <property type="component" value="Unassembled WGS sequence"/>
</dbReference>
<dbReference type="Pfam" id="PF14559">
    <property type="entry name" value="TPR_19"/>
    <property type="match status" value="1"/>
</dbReference>
<gene>
    <name evidence="4" type="ORF">LZ538_00160</name>
</gene>
<dbReference type="InterPro" id="IPR011990">
    <property type="entry name" value="TPR-like_helical_dom_sf"/>
</dbReference>
<dbReference type="SUPFAM" id="SSF48452">
    <property type="entry name" value="TPR-like"/>
    <property type="match status" value="1"/>
</dbReference>
<dbReference type="InterPro" id="IPR019734">
    <property type="entry name" value="TPR_rpt"/>
</dbReference>
<dbReference type="Gene3D" id="1.25.40.10">
    <property type="entry name" value="Tetratricopeptide repeat domain"/>
    <property type="match status" value="2"/>
</dbReference>
<name>A0ABT0RXY1_9SPHN</name>
<evidence type="ECO:0000256" key="2">
    <source>
        <dbReference type="SAM" id="MobiDB-lite"/>
    </source>
</evidence>
<dbReference type="RefSeq" id="WP_249829979.1">
    <property type="nucleotide sequence ID" value="NZ_JAMGBE010000001.1"/>
</dbReference>
<proteinExistence type="predicted"/>
<organism evidence="4 5">
    <name type="scientific">Sphingomonas hankyongi</name>
    <dbReference type="NCBI Taxonomy" id="2908209"/>
    <lineage>
        <taxon>Bacteria</taxon>
        <taxon>Pseudomonadati</taxon>
        <taxon>Pseudomonadota</taxon>
        <taxon>Alphaproteobacteria</taxon>
        <taxon>Sphingomonadales</taxon>
        <taxon>Sphingomonadaceae</taxon>
        <taxon>Sphingomonas</taxon>
    </lineage>
</organism>
<evidence type="ECO:0000256" key="1">
    <source>
        <dbReference type="PROSITE-ProRule" id="PRU00339"/>
    </source>
</evidence>
<dbReference type="PROSITE" id="PS50005">
    <property type="entry name" value="TPR"/>
    <property type="match status" value="2"/>
</dbReference>
<dbReference type="EMBL" id="JAMGBE010000001">
    <property type="protein sequence ID" value="MCL6728468.1"/>
    <property type="molecule type" value="Genomic_DNA"/>
</dbReference>
<evidence type="ECO:0000313" key="5">
    <source>
        <dbReference type="Proteomes" id="UP001165342"/>
    </source>
</evidence>
<sequence length="596" mass="65728">MSDVFVSYARPDEPHAVRVADALRSEGYQVWRDDELPAHRTYSEVIEERLKSAQAVVVLWSAEAVKSQWVRAEADAARSAGTLVQVTLDGAIPPLPFNQIQCAQLIAWDGKSCSGWQKLLSSVQALAGAPAKAAPDVKRRQQVSVCVLPFQNMSGDAEQEYFSDGISEDITTDLSKISALAVTARNTAFAFKGQAGDVSEIARKLGVSHVLEGSVRKSGGRVRITAQLIDGASGDHAWAERYDRELTDIFAIQDEISKAIVDALKLKLLPSEKKAIEQRGTSNVDAYNLYLMARQLWVSGNYGDVRRDEIVIRTAQRAIALDANYAEAWALLAVAQASMRYHHGRDVDDGLAAAEKALELNPTLAAAYSVRARHIAEHGDFERAEAEIRHALELDPNSWEANREAARLLMQHRRVEEAMHHYELAASLDENDFHSCMMLTTCCTSLGLNERMPEVAQRMLERSERVLEQDSLNASALGVSAAAFVILGDLHRARERIERAMMVDPDNINMPYNFACVLAVSAGDIDGALDMIEPLMPRQSRSLMLTMLADPDMDPLRDHPRFKRMVAEAMERTGVTEDMVPDEARLASGDTSSAST</sequence>
<evidence type="ECO:0000313" key="4">
    <source>
        <dbReference type="EMBL" id="MCL6728468.1"/>
    </source>
</evidence>
<dbReference type="Pfam" id="PF13676">
    <property type="entry name" value="TIR_2"/>
    <property type="match status" value="1"/>
</dbReference>
<dbReference type="InterPro" id="IPR035897">
    <property type="entry name" value="Toll_tir_struct_dom_sf"/>
</dbReference>
<accession>A0ABT0RXY1</accession>
<protein>
    <submittedName>
        <fullName evidence="4">TIR domain-containing protein</fullName>
    </submittedName>
</protein>
<dbReference type="InterPro" id="IPR000157">
    <property type="entry name" value="TIR_dom"/>
</dbReference>
<dbReference type="SMART" id="SM00028">
    <property type="entry name" value="TPR"/>
    <property type="match status" value="4"/>
</dbReference>
<dbReference type="PANTHER" id="PTHR12558:SF13">
    <property type="entry name" value="CELL DIVISION CYCLE PROTEIN 27 HOMOLOG"/>
    <property type="match status" value="1"/>
</dbReference>
<keyword evidence="1" id="KW-0802">TPR repeat</keyword>
<dbReference type="PANTHER" id="PTHR12558">
    <property type="entry name" value="CELL DIVISION CYCLE 16,23,27"/>
    <property type="match status" value="1"/>
</dbReference>
<dbReference type="SUPFAM" id="SSF52200">
    <property type="entry name" value="Toll/Interleukin receptor TIR domain"/>
    <property type="match status" value="1"/>
</dbReference>
<dbReference type="Gene3D" id="3.40.50.10140">
    <property type="entry name" value="Toll/interleukin-1 receptor homology (TIR) domain"/>
    <property type="match status" value="1"/>
</dbReference>
<evidence type="ECO:0000259" key="3">
    <source>
        <dbReference type="Pfam" id="PF13676"/>
    </source>
</evidence>
<feature type="repeat" description="TPR" evidence="1">
    <location>
        <begin position="365"/>
        <end position="398"/>
    </location>
</feature>
<feature type="repeat" description="TPR" evidence="1">
    <location>
        <begin position="474"/>
        <end position="507"/>
    </location>
</feature>
<comment type="caution">
    <text evidence="4">The sequence shown here is derived from an EMBL/GenBank/DDBJ whole genome shotgun (WGS) entry which is preliminary data.</text>
</comment>
<keyword evidence="5" id="KW-1185">Reference proteome</keyword>
<feature type="region of interest" description="Disordered" evidence="2">
    <location>
        <begin position="573"/>
        <end position="596"/>
    </location>
</feature>
<reference evidence="4" key="1">
    <citation type="submission" date="2022-05" db="EMBL/GenBank/DDBJ databases">
        <authorList>
            <person name="Jo J.-H."/>
            <person name="Im W.-T."/>
        </authorList>
    </citation>
    <scope>NUCLEOTIDE SEQUENCE</scope>
    <source>
        <strain evidence="4">SE220</strain>
    </source>
</reference>